<proteinExistence type="inferred from homology"/>
<keyword evidence="6" id="KW-0372">Hormone</keyword>
<dbReference type="OMA" id="QILRICF"/>
<dbReference type="InterPro" id="IPR036438">
    <property type="entry name" value="Insulin-like_sf"/>
</dbReference>
<evidence type="ECO:0000256" key="5">
    <source>
        <dbReference type="ARBA" id="ARBA00022685"/>
    </source>
</evidence>
<dbReference type="PROSITE" id="PS00262">
    <property type="entry name" value="INSULIN"/>
    <property type="match status" value="1"/>
</dbReference>
<dbReference type="GO" id="GO:0005179">
    <property type="term" value="F:hormone activity"/>
    <property type="evidence" value="ECO:0007669"/>
    <property type="project" value="UniProtKB-KW"/>
</dbReference>
<evidence type="ECO:0000256" key="8">
    <source>
        <dbReference type="SAM" id="SignalP"/>
    </source>
</evidence>
<keyword evidence="5" id="KW-0165">Cleavage on pair of basic residues</keyword>
<dbReference type="EMBL" id="BEZZ01000091">
    <property type="protein sequence ID" value="GCC25587.1"/>
    <property type="molecule type" value="Genomic_DNA"/>
</dbReference>
<sequence>MKCLVFILMNGLMLKSSAVSNNPDGKDINEKIKLCGKDFLDKVIETCGGWIWGTRSNIPGIPDPAGVSDNNEDFEEDNTKTFQRIYDDDEIQQLRANYDQQPIYNDNNHYEKKLDDFNDYISDNKEDSMMQLSLAEGSKHIEVIKRDMQFSDRCCNFGCSIKELSIVCEP</sequence>
<accession>A0A401S5B8</accession>
<comment type="subcellular location">
    <subcellularLocation>
        <location evidence="1">Secreted</location>
    </subcellularLocation>
</comment>
<dbReference type="SUPFAM" id="SSF56994">
    <property type="entry name" value="Insulin-like"/>
    <property type="match status" value="1"/>
</dbReference>
<comment type="similarity">
    <text evidence="2">Belongs to the insulin family.</text>
</comment>
<dbReference type="Proteomes" id="UP000287033">
    <property type="component" value="Unassembled WGS sequence"/>
</dbReference>
<evidence type="ECO:0000256" key="4">
    <source>
        <dbReference type="ARBA" id="ARBA00022525"/>
    </source>
</evidence>
<dbReference type="OrthoDB" id="9949698at2759"/>
<protein>
    <recommendedName>
        <fullName evidence="9">Insulin-like domain-containing protein</fullName>
    </recommendedName>
</protein>
<keyword evidence="8" id="KW-0732">Signal</keyword>
<dbReference type="PANTHER" id="PTHR12004:SF13">
    <property type="entry name" value="PRORELAXIN H2"/>
    <property type="match status" value="1"/>
</dbReference>
<evidence type="ECO:0000313" key="10">
    <source>
        <dbReference type="EMBL" id="GCC25587.1"/>
    </source>
</evidence>
<keyword evidence="4" id="KW-0964">Secreted</keyword>
<evidence type="ECO:0000259" key="9">
    <source>
        <dbReference type="SMART" id="SM00078"/>
    </source>
</evidence>
<dbReference type="AlphaFoldDB" id="A0A401S5B8"/>
<evidence type="ECO:0000256" key="1">
    <source>
        <dbReference type="ARBA" id="ARBA00004613"/>
    </source>
</evidence>
<evidence type="ECO:0000256" key="7">
    <source>
        <dbReference type="ARBA" id="ARBA00023157"/>
    </source>
</evidence>
<evidence type="ECO:0000256" key="2">
    <source>
        <dbReference type="ARBA" id="ARBA00009034"/>
    </source>
</evidence>
<feature type="chain" id="PRO_5019109271" description="Insulin-like domain-containing protein" evidence="8">
    <location>
        <begin position="19"/>
        <end position="170"/>
    </location>
</feature>
<evidence type="ECO:0000256" key="6">
    <source>
        <dbReference type="ARBA" id="ARBA00022702"/>
    </source>
</evidence>
<gene>
    <name evidence="10" type="ORF">chiPu_0003998</name>
</gene>
<dbReference type="InterPro" id="IPR051042">
    <property type="entry name" value="Repro_Hormone_Insulin-like"/>
</dbReference>
<feature type="signal peptide" evidence="8">
    <location>
        <begin position="1"/>
        <end position="18"/>
    </location>
</feature>
<dbReference type="SMART" id="SM00078">
    <property type="entry name" value="IlGF"/>
    <property type="match status" value="1"/>
</dbReference>
<reference evidence="10 11" key="1">
    <citation type="journal article" date="2018" name="Nat. Ecol. Evol.">
        <title>Shark genomes provide insights into elasmobranch evolution and the origin of vertebrates.</title>
        <authorList>
            <person name="Hara Y"/>
            <person name="Yamaguchi K"/>
            <person name="Onimaru K"/>
            <person name="Kadota M"/>
            <person name="Koyanagi M"/>
            <person name="Keeley SD"/>
            <person name="Tatsumi K"/>
            <person name="Tanaka K"/>
            <person name="Motone F"/>
            <person name="Kageyama Y"/>
            <person name="Nozu R"/>
            <person name="Adachi N"/>
            <person name="Nishimura O"/>
            <person name="Nakagawa R"/>
            <person name="Tanegashima C"/>
            <person name="Kiyatake I"/>
            <person name="Matsumoto R"/>
            <person name="Murakumo K"/>
            <person name="Nishida K"/>
            <person name="Terakita A"/>
            <person name="Kuratani S"/>
            <person name="Sato K"/>
            <person name="Hyodo S Kuraku.S."/>
        </authorList>
    </citation>
    <scope>NUCLEOTIDE SEQUENCE [LARGE SCALE GENOMIC DNA]</scope>
</reference>
<comment type="subunit">
    <text evidence="3">Heterodimer of a B chain and an A chain linked by two disulfide bonds.</text>
</comment>
<comment type="caution">
    <text evidence="10">The sequence shown here is derived from an EMBL/GenBank/DDBJ whole genome shotgun (WGS) entry which is preliminary data.</text>
</comment>
<dbReference type="GO" id="GO:0005576">
    <property type="term" value="C:extracellular region"/>
    <property type="evidence" value="ECO:0007669"/>
    <property type="project" value="UniProtKB-SubCell"/>
</dbReference>
<evidence type="ECO:0000313" key="11">
    <source>
        <dbReference type="Proteomes" id="UP000287033"/>
    </source>
</evidence>
<dbReference type="InterPro" id="IPR016179">
    <property type="entry name" value="Insulin-like"/>
</dbReference>
<organism evidence="10 11">
    <name type="scientific">Chiloscyllium punctatum</name>
    <name type="common">Brownbanded bambooshark</name>
    <name type="synonym">Hemiscyllium punctatum</name>
    <dbReference type="NCBI Taxonomy" id="137246"/>
    <lineage>
        <taxon>Eukaryota</taxon>
        <taxon>Metazoa</taxon>
        <taxon>Chordata</taxon>
        <taxon>Craniata</taxon>
        <taxon>Vertebrata</taxon>
        <taxon>Chondrichthyes</taxon>
        <taxon>Elasmobranchii</taxon>
        <taxon>Galeomorphii</taxon>
        <taxon>Galeoidea</taxon>
        <taxon>Orectolobiformes</taxon>
        <taxon>Hemiscylliidae</taxon>
        <taxon>Chiloscyllium</taxon>
    </lineage>
</organism>
<keyword evidence="11" id="KW-1185">Reference proteome</keyword>
<dbReference type="InterPro" id="IPR022353">
    <property type="entry name" value="Insulin_CS"/>
</dbReference>
<evidence type="ECO:0000256" key="3">
    <source>
        <dbReference type="ARBA" id="ARBA00011207"/>
    </source>
</evidence>
<keyword evidence="7" id="KW-1015">Disulfide bond</keyword>
<name>A0A401S5B8_CHIPU</name>
<dbReference type="PANTHER" id="PTHR12004">
    <property type="entry name" value="RELAXIN"/>
    <property type="match status" value="1"/>
</dbReference>
<feature type="domain" description="Insulin-like" evidence="9">
    <location>
        <begin position="32"/>
        <end position="168"/>
    </location>
</feature>